<keyword evidence="3" id="KW-1185">Reference proteome</keyword>
<dbReference type="AlphaFoldDB" id="A0A6A6L8G1"/>
<name>A0A6A6L8G1_HEVBR</name>
<dbReference type="EMBL" id="JAAGAX010000012">
    <property type="protein sequence ID" value="KAF2296887.1"/>
    <property type="molecule type" value="Genomic_DNA"/>
</dbReference>
<feature type="region of interest" description="Disordered" evidence="1">
    <location>
        <begin position="105"/>
        <end position="140"/>
    </location>
</feature>
<evidence type="ECO:0000313" key="3">
    <source>
        <dbReference type="Proteomes" id="UP000467840"/>
    </source>
</evidence>
<evidence type="ECO:0000313" key="2">
    <source>
        <dbReference type="EMBL" id="KAF2296887.1"/>
    </source>
</evidence>
<reference evidence="2 3" key="1">
    <citation type="journal article" date="2020" name="Mol. Plant">
        <title>The Chromosome-Based Rubber Tree Genome Provides New Insights into Spurge Genome Evolution and Rubber Biosynthesis.</title>
        <authorList>
            <person name="Liu J."/>
            <person name="Shi C."/>
            <person name="Shi C.C."/>
            <person name="Li W."/>
            <person name="Zhang Q.J."/>
            <person name="Zhang Y."/>
            <person name="Li K."/>
            <person name="Lu H.F."/>
            <person name="Shi C."/>
            <person name="Zhu S.T."/>
            <person name="Xiao Z.Y."/>
            <person name="Nan H."/>
            <person name="Yue Y."/>
            <person name="Zhu X.G."/>
            <person name="Wu Y."/>
            <person name="Hong X.N."/>
            <person name="Fan G.Y."/>
            <person name="Tong Y."/>
            <person name="Zhang D."/>
            <person name="Mao C.L."/>
            <person name="Liu Y.L."/>
            <person name="Hao S.J."/>
            <person name="Liu W.Q."/>
            <person name="Lv M.Q."/>
            <person name="Zhang H.B."/>
            <person name="Liu Y."/>
            <person name="Hu-Tang G.R."/>
            <person name="Wang J.P."/>
            <person name="Wang J.H."/>
            <person name="Sun Y.H."/>
            <person name="Ni S.B."/>
            <person name="Chen W.B."/>
            <person name="Zhang X.C."/>
            <person name="Jiao Y.N."/>
            <person name="Eichler E.E."/>
            <person name="Li G.H."/>
            <person name="Liu X."/>
            <person name="Gao L.Z."/>
        </authorList>
    </citation>
    <scope>NUCLEOTIDE SEQUENCE [LARGE SCALE GENOMIC DNA]</scope>
    <source>
        <strain evidence="3">cv. GT1</strain>
        <tissue evidence="2">Leaf</tissue>
    </source>
</reference>
<feature type="compositionally biased region" description="Polar residues" evidence="1">
    <location>
        <begin position="118"/>
        <end position="128"/>
    </location>
</feature>
<feature type="compositionally biased region" description="Basic and acidic residues" evidence="1">
    <location>
        <begin position="38"/>
        <end position="47"/>
    </location>
</feature>
<feature type="region of interest" description="Disordered" evidence="1">
    <location>
        <begin position="38"/>
        <end position="69"/>
    </location>
</feature>
<accession>A0A6A6L8G1</accession>
<organism evidence="2 3">
    <name type="scientific">Hevea brasiliensis</name>
    <name type="common">Para rubber tree</name>
    <name type="synonym">Siphonia brasiliensis</name>
    <dbReference type="NCBI Taxonomy" id="3981"/>
    <lineage>
        <taxon>Eukaryota</taxon>
        <taxon>Viridiplantae</taxon>
        <taxon>Streptophyta</taxon>
        <taxon>Embryophyta</taxon>
        <taxon>Tracheophyta</taxon>
        <taxon>Spermatophyta</taxon>
        <taxon>Magnoliopsida</taxon>
        <taxon>eudicotyledons</taxon>
        <taxon>Gunneridae</taxon>
        <taxon>Pentapetalae</taxon>
        <taxon>rosids</taxon>
        <taxon>fabids</taxon>
        <taxon>Malpighiales</taxon>
        <taxon>Euphorbiaceae</taxon>
        <taxon>Crotonoideae</taxon>
        <taxon>Micrandreae</taxon>
        <taxon>Hevea</taxon>
    </lineage>
</organism>
<feature type="compositionally biased region" description="Basic residues" evidence="1">
    <location>
        <begin position="56"/>
        <end position="66"/>
    </location>
</feature>
<proteinExistence type="predicted"/>
<protein>
    <submittedName>
        <fullName evidence="2">Uncharacterized protein</fullName>
    </submittedName>
</protein>
<evidence type="ECO:0000256" key="1">
    <source>
        <dbReference type="SAM" id="MobiDB-lite"/>
    </source>
</evidence>
<gene>
    <name evidence="2" type="ORF">GH714_011043</name>
</gene>
<comment type="caution">
    <text evidence="2">The sequence shown here is derived from an EMBL/GenBank/DDBJ whole genome shotgun (WGS) entry which is preliminary data.</text>
</comment>
<dbReference type="Proteomes" id="UP000467840">
    <property type="component" value="Chromosome 18"/>
</dbReference>
<sequence>MFEPHFSGGAAGSSVWVSVKRYLKVYIHVTNPINGHDMWPKAPHDNKILPPEAPNKKRGRKHKARRKEAEELEQAAAKAKLGKKGSVAMTCAICGRVGHNKMYHGQMGTKASGAQPIDGTTSSSNQKGTSERPQRNSQLVQDTVNDANVFRLVSLSQQSTSSVARNFELGTSQSSRATGIADEINYTKGASNFANKQNKRWQTRAAVRK</sequence>